<comment type="caution">
    <text evidence="3">The sequence shown here is derived from an EMBL/GenBank/DDBJ whole genome shotgun (WGS) entry which is preliminary data.</text>
</comment>
<dbReference type="Proteomes" id="UP000278085">
    <property type="component" value="Unassembled WGS sequence"/>
</dbReference>
<evidence type="ECO:0000256" key="1">
    <source>
        <dbReference type="ARBA" id="ARBA00004442"/>
    </source>
</evidence>
<dbReference type="RefSeq" id="WP_126076264.1">
    <property type="nucleotide sequence ID" value="NZ_CP051166.1"/>
</dbReference>
<dbReference type="AlphaFoldDB" id="A0A430HGU6"/>
<dbReference type="GO" id="GO:0055085">
    <property type="term" value="P:transmembrane transport"/>
    <property type="evidence" value="ECO:0007669"/>
    <property type="project" value="TreeGrafter"/>
</dbReference>
<accession>A0A430HGU6</accession>
<comment type="subcellular location">
    <subcellularLocation>
        <location evidence="1">Cell outer membrane</location>
    </subcellularLocation>
</comment>
<dbReference type="PANTHER" id="PTHR36920">
    <property type="match status" value="1"/>
</dbReference>
<proteinExistence type="predicted"/>
<evidence type="ECO:0000256" key="2">
    <source>
        <dbReference type="SAM" id="SignalP"/>
    </source>
</evidence>
<dbReference type="InterPro" id="IPR005618">
    <property type="entry name" value="OMPW"/>
</dbReference>
<dbReference type="GO" id="GO:0009279">
    <property type="term" value="C:cell outer membrane"/>
    <property type="evidence" value="ECO:0007669"/>
    <property type="project" value="UniProtKB-SubCell"/>
</dbReference>
<evidence type="ECO:0000313" key="4">
    <source>
        <dbReference type="Proteomes" id="UP000278085"/>
    </source>
</evidence>
<protein>
    <submittedName>
        <fullName evidence="3">OmpW family protein</fullName>
    </submittedName>
</protein>
<keyword evidence="4" id="KW-1185">Reference proteome</keyword>
<dbReference type="Gene3D" id="2.40.160.20">
    <property type="match status" value="1"/>
</dbReference>
<dbReference type="Pfam" id="PF03922">
    <property type="entry name" value="OmpW"/>
    <property type="match status" value="1"/>
</dbReference>
<feature type="signal peptide" evidence="2">
    <location>
        <begin position="1"/>
        <end position="23"/>
    </location>
</feature>
<reference evidence="3 4" key="1">
    <citation type="submission" date="2018-12" db="EMBL/GenBank/DDBJ databases">
        <authorList>
            <person name="Yang E."/>
        </authorList>
    </citation>
    <scope>NUCLEOTIDE SEQUENCE [LARGE SCALE GENOMIC DNA]</scope>
    <source>
        <strain evidence="3 4">SOD</strain>
    </source>
</reference>
<dbReference type="OrthoDB" id="9807574at2"/>
<evidence type="ECO:0000313" key="3">
    <source>
        <dbReference type="EMBL" id="RSZ56720.1"/>
    </source>
</evidence>
<dbReference type="PANTHER" id="PTHR36920:SF1">
    <property type="entry name" value="OUTER MEMBRANE PROTEIN W"/>
    <property type="match status" value="1"/>
</dbReference>
<feature type="chain" id="PRO_5019267767" evidence="2">
    <location>
        <begin position="24"/>
        <end position="204"/>
    </location>
</feature>
<name>A0A430HGU6_9BURK</name>
<organism evidence="3 4">
    <name type="scientific">Massilia atriviolacea</name>
    <dbReference type="NCBI Taxonomy" id="2495579"/>
    <lineage>
        <taxon>Bacteria</taxon>
        <taxon>Pseudomonadati</taxon>
        <taxon>Pseudomonadota</taxon>
        <taxon>Betaproteobacteria</taxon>
        <taxon>Burkholderiales</taxon>
        <taxon>Oxalobacteraceae</taxon>
        <taxon>Telluria group</taxon>
        <taxon>Massilia</taxon>
    </lineage>
</organism>
<sequence length="204" mass="22008">MKSKLLAAVAVSMLGLVAVEAQAQDGQWLVRARAAHLNPADKSTPVAGVGASDRISVSDKTIPEFDVSYFFTPNLAAELVLTYPQKHDVMLDGAKIGTFKHLPPSLLAQYHFNPIGQFKPYLGAGINYTRISKVKLLNGAGNLENDSVGLAFQAGVDYRIDKNWSLNLDVKRINIRSDVTIAGVKASTVKVDPVLIAVGVGYRF</sequence>
<keyword evidence="2" id="KW-0732">Signal</keyword>
<gene>
    <name evidence="3" type="ORF">EJB06_22515</name>
</gene>
<dbReference type="EMBL" id="RXLQ01000013">
    <property type="protein sequence ID" value="RSZ56720.1"/>
    <property type="molecule type" value="Genomic_DNA"/>
</dbReference>
<dbReference type="InterPro" id="IPR011250">
    <property type="entry name" value="OMP/PagP_B-barrel"/>
</dbReference>
<dbReference type="SUPFAM" id="SSF56925">
    <property type="entry name" value="OMPA-like"/>
    <property type="match status" value="1"/>
</dbReference>